<dbReference type="PANTHER" id="PTHR42921:SF1">
    <property type="entry name" value="ACETOACETYL-COA SYNTHETASE"/>
    <property type="match status" value="1"/>
</dbReference>
<dbReference type="EC" id="6.2.1.16" evidence="6"/>
<dbReference type="InterPro" id="IPR000873">
    <property type="entry name" value="AMP-dep_synth/lig_dom"/>
</dbReference>
<dbReference type="InterPro" id="IPR032387">
    <property type="entry name" value="ACAS_N"/>
</dbReference>
<dbReference type="InterPro" id="IPR005914">
    <property type="entry name" value="Acac_CoA_synth"/>
</dbReference>
<dbReference type="PROSITE" id="PS50835">
    <property type="entry name" value="IG_LIKE"/>
    <property type="match status" value="1"/>
</dbReference>
<evidence type="ECO:0000256" key="4">
    <source>
        <dbReference type="ARBA" id="ARBA00022840"/>
    </source>
</evidence>
<dbReference type="Proteomes" id="UP000050349">
    <property type="component" value="Unassembled WGS sequence"/>
</dbReference>
<evidence type="ECO:0000313" key="6">
    <source>
        <dbReference type="EMBL" id="KPU62126.1"/>
    </source>
</evidence>
<keyword evidence="2 6" id="KW-0436">Ligase</keyword>
<gene>
    <name evidence="6" type="ORF">AN403_6168</name>
</gene>
<evidence type="ECO:0000313" key="7">
    <source>
        <dbReference type="Proteomes" id="UP000050349"/>
    </source>
</evidence>
<dbReference type="NCBIfam" id="NF002937">
    <property type="entry name" value="PRK03584.1"/>
    <property type="match status" value="1"/>
</dbReference>
<accession>A0A0P8ZWP3</accession>
<evidence type="ECO:0000259" key="5">
    <source>
        <dbReference type="PROSITE" id="PS50835"/>
    </source>
</evidence>
<dbReference type="PROSITE" id="PS00455">
    <property type="entry name" value="AMP_BINDING"/>
    <property type="match status" value="1"/>
</dbReference>
<dbReference type="GO" id="GO:0030729">
    <property type="term" value="F:acetoacetate-CoA ligase activity"/>
    <property type="evidence" value="ECO:0007669"/>
    <property type="project" value="UniProtKB-EC"/>
</dbReference>
<dbReference type="InterPro" id="IPR020845">
    <property type="entry name" value="AMP-binding_CS"/>
</dbReference>
<dbReference type="PATRIC" id="fig|294.162.peg.92"/>
<dbReference type="SUPFAM" id="SSF56801">
    <property type="entry name" value="Acetyl-CoA synthetase-like"/>
    <property type="match status" value="1"/>
</dbReference>
<evidence type="ECO:0000256" key="3">
    <source>
        <dbReference type="ARBA" id="ARBA00022741"/>
    </source>
</evidence>
<dbReference type="GO" id="GO:0005524">
    <property type="term" value="F:ATP binding"/>
    <property type="evidence" value="ECO:0007669"/>
    <property type="project" value="UniProtKB-KW"/>
</dbReference>
<comment type="similarity">
    <text evidence="1">Belongs to the ATP-dependent AMP-binding enzyme family.</text>
</comment>
<dbReference type="GO" id="GO:0006629">
    <property type="term" value="P:lipid metabolic process"/>
    <property type="evidence" value="ECO:0007669"/>
    <property type="project" value="InterPro"/>
</dbReference>
<dbReference type="Gene3D" id="3.30.300.30">
    <property type="match status" value="1"/>
</dbReference>
<dbReference type="InterPro" id="IPR042099">
    <property type="entry name" value="ANL_N_sf"/>
</dbReference>
<feature type="domain" description="Ig-like" evidence="5">
    <location>
        <begin position="371"/>
        <end position="411"/>
    </location>
</feature>
<dbReference type="Pfam" id="PF16177">
    <property type="entry name" value="ACAS_N"/>
    <property type="match status" value="1"/>
</dbReference>
<protein>
    <submittedName>
        <fullName evidence="6">Acetoacetate-CoA ligase</fullName>
        <ecNumber evidence="6">6.2.1.16</ecNumber>
    </submittedName>
</protein>
<keyword evidence="4" id="KW-0067">ATP-binding</keyword>
<dbReference type="EMBL" id="LJXB01000031">
    <property type="protein sequence ID" value="KPU62126.1"/>
    <property type="molecule type" value="Genomic_DNA"/>
</dbReference>
<dbReference type="AlphaFoldDB" id="A0A0P8ZWP3"/>
<proteinExistence type="inferred from homology"/>
<dbReference type="RefSeq" id="WP_057395696.1">
    <property type="nucleotide sequence ID" value="NZ_LJXB01000031.1"/>
</dbReference>
<organism evidence="6 7">
    <name type="scientific">Pseudomonas fluorescens</name>
    <dbReference type="NCBI Taxonomy" id="294"/>
    <lineage>
        <taxon>Bacteria</taxon>
        <taxon>Pseudomonadati</taxon>
        <taxon>Pseudomonadota</taxon>
        <taxon>Gammaproteobacteria</taxon>
        <taxon>Pseudomonadales</taxon>
        <taxon>Pseudomonadaceae</taxon>
        <taxon>Pseudomonas</taxon>
    </lineage>
</organism>
<evidence type="ECO:0000256" key="2">
    <source>
        <dbReference type="ARBA" id="ARBA00022598"/>
    </source>
</evidence>
<dbReference type="PANTHER" id="PTHR42921">
    <property type="entry name" value="ACETOACETYL-COA SYNTHETASE"/>
    <property type="match status" value="1"/>
</dbReference>
<dbReference type="Gene3D" id="3.40.50.12780">
    <property type="entry name" value="N-terminal domain of ligase-like"/>
    <property type="match status" value="1"/>
</dbReference>
<dbReference type="OrthoDB" id="9803968at2"/>
<reference evidence="6 7" key="1">
    <citation type="submission" date="2015-09" db="EMBL/GenBank/DDBJ databases">
        <authorList>
            <person name="Jackson K.R."/>
            <person name="Lunt B.L."/>
            <person name="Fisher J.N.B."/>
            <person name="Gardner A.V."/>
            <person name="Bailey M.E."/>
            <person name="Deus L.M."/>
            <person name="Earl A.S."/>
            <person name="Gibby P.D."/>
            <person name="Hartmann K.A."/>
            <person name="Liu J.E."/>
            <person name="Manci A.M."/>
            <person name="Nielsen D.A."/>
            <person name="Solomon M.B."/>
            <person name="Breakwell D.P."/>
            <person name="Burnett S.H."/>
            <person name="Grose J.H."/>
        </authorList>
    </citation>
    <scope>NUCLEOTIDE SEQUENCE [LARGE SCALE GENOMIC DNA]</scope>
    <source>
        <strain evidence="6 7">S613</strain>
    </source>
</reference>
<sequence>MVSEGKLLWMPNAKFATASNISKYIVWLRAARGLSFSDYEQLRQWSVTNLEDFWASIWEYFSVHSITPYQRVLDQRVMPGAKWFEGARVNYAEHLLRHEQVAAEDEVVFHHLSEIRSLASMTWKDVGRQVRIVATQLRQMGVQPGDCVVSYMPNVPETAIAMMATTAIGAIWSSAAPEFGVKTVLDRFAQIAPKVIFAVDGYRFAGKDFDKAADVQHIVQGLPSLQHVVWLPYLKPEAVPPALPGLISWPQLLNHLEVSPAEFQFEYVEHDHPLWILFSSGTTGLPKAIVHSHVGILVEHLKMTHFHLNLKDGSAMFFYSTTGWMVWNALISVLLAGSAAVLYDGSPVYPQPDMLWKLAADTGATVFGASPTFVQIMEKAGLKPGELFDLSRLECVVLSGAPSPPETFDWFYRSVKRDLWVTSQSGGTELCSTLVGAVPMLPVYAGEMQARLLGMDVRVWSDDGLEVDNEVGELVVTNPIPSMPLRFLHDEGGKRYHESYFDVFPGVWRHGDFLKINERGGCFIYGRSDSTLNRHGVRIGTAEIYRVVEQIEEVADCLIVCCERPGGNFFMPLFVKLKANGTLDEKLVKKINQRLQQECSPRHVPDRIVEVAAVPYTLTGKKMEVPVRKLFMGWPLEKAASRDTMLNPDAIEIYIELAETLGA</sequence>
<comment type="caution">
    <text evidence="6">The sequence shown here is derived from an EMBL/GenBank/DDBJ whole genome shotgun (WGS) entry which is preliminary data.</text>
</comment>
<evidence type="ECO:0000256" key="1">
    <source>
        <dbReference type="ARBA" id="ARBA00006432"/>
    </source>
</evidence>
<keyword evidence="3" id="KW-0547">Nucleotide-binding</keyword>
<dbReference type="InterPro" id="IPR045851">
    <property type="entry name" value="AMP-bd_C_sf"/>
</dbReference>
<dbReference type="NCBIfam" id="TIGR01217">
    <property type="entry name" value="ac_ac_CoA_syn"/>
    <property type="match status" value="1"/>
</dbReference>
<name>A0A0P8ZWP3_PSEFL</name>
<dbReference type="InterPro" id="IPR007110">
    <property type="entry name" value="Ig-like_dom"/>
</dbReference>
<dbReference type="Pfam" id="PF00501">
    <property type="entry name" value="AMP-binding"/>
    <property type="match status" value="1"/>
</dbReference>